<gene>
    <name evidence="1" type="ORF">M9458_028531</name>
</gene>
<comment type="caution">
    <text evidence="1">The sequence shown here is derived from an EMBL/GenBank/DDBJ whole genome shotgun (WGS) entry which is preliminary data.</text>
</comment>
<dbReference type="Gene3D" id="1.10.533.10">
    <property type="entry name" value="Death Domain, Fas"/>
    <property type="match status" value="1"/>
</dbReference>
<dbReference type="Proteomes" id="UP001529510">
    <property type="component" value="Unassembled WGS sequence"/>
</dbReference>
<name>A0ABD0PR41_CIRMR</name>
<dbReference type="SUPFAM" id="SSF47986">
    <property type="entry name" value="DEATH domain"/>
    <property type="match status" value="1"/>
</dbReference>
<reference evidence="1 2" key="1">
    <citation type="submission" date="2024-05" db="EMBL/GenBank/DDBJ databases">
        <title>Genome sequencing and assembly of Indian major carp, Cirrhinus mrigala (Hamilton, 1822).</title>
        <authorList>
            <person name="Mohindra V."/>
            <person name="Chowdhury L.M."/>
            <person name="Lal K."/>
            <person name="Jena J.K."/>
        </authorList>
    </citation>
    <scope>NUCLEOTIDE SEQUENCE [LARGE SCALE GENOMIC DNA]</scope>
    <source>
        <strain evidence="1">CM1030</strain>
        <tissue evidence="1">Blood</tissue>
    </source>
</reference>
<dbReference type="InterPro" id="IPR011029">
    <property type="entry name" value="DEATH-like_dom_sf"/>
</dbReference>
<accession>A0ABD0PR41</accession>
<evidence type="ECO:0000313" key="1">
    <source>
        <dbReference type="EMBL" id="KAL0176201.1"/>
    </source>
</evidence>
<sequence length="59" mass="6589">DIRPLDSDFLLMDNCTPALAGPSAFQIPYLIRQKICSSLDTPCPNGADWRLLAQRLKLD</sequence>
<keyword evidence="2" id="KW-1185">Reference proteome</keyword>
<evidence type="ECO:0000313" key="2">
    <source>
        <dbReference type="Proteomes" id="UP001529510"/>
    </source>
</evidence>
<feature type="non-terminal residue" evidence="1">
    <location>
        <position position="1"/>
    </location>
</feature>
<protein>
    <submittedName>
        <fullName evidence="1">Uncharacterized protein</fullName>
    </submittedName>
</protein>
<organism evidence="1 2">
    <name type="scientific">Cirrhinus mrigala</name>
    <name type="common">Mrigala</name>
    <dbReference type="NCBI Taxonomy" id="683832"/>
    <lineage>
        <taxon>Eukaryota</taxon>
        <taxon>Metazoa</taxon>
        <taxon>Chordata</taxon>
        <taxon>Craniata</taxon>
        <taxon>Vertebrata</taxon>
        <taxon>Euteleostomi</taxon>
        <taxon>Actinopterygii</taxon>
        <taxon>Neopterygii</taxon>
        <taxon>Teleostei</taxon>
        <taxon>Ostariophysi</taxon>
        <taxon>Cypriniformes</taxon>
        <taxon>Cyprinidae</taxon>
        <taxon>Labeoninae</taxon>
        <taxon>Labeonini</taxon>
        <taxon>Cirrhinus</taxon>
    </lineage>
</organism>
<proteinExistence type="predicted"/>
<feature type="non-terminal residue" evidence="1">
    <location>
        <position position="59"/>
    </location>
</feature>
<dbReference type="EMBL" id="JAMKFB020000014">
    <property type="protein sequence ID" value="KAL0176201.1"/>
    <property type="molecule type" value="Genomic_DNA"/>
</dbReference>
<dbReference type="AlphaFoldDB" id="A0ABD0PR41"/>